<reference evidence="3" key="1">
    <citation type="submission" date="2022-11" db="EMBL/GenBank/DDBJ databases">
        <title>Genomics discovery of giant fungal viruses from subsurface oceanic crustal fluids.</title>
        <authorList>
            <person name="Bhattacharjee A.S."/>
            <person name="Schulz F."/>
            <person name="Woyke T."/>
            <person name="Orcutt B.N."/>
            <person name="Matinez Martinez J."/>
        </authorList>
    </citation>
    <scope>NUCLEOTIDE SEQUENCE</scope>
    <source>
        <strain evidence="2">VSAG1.JdFR</strain>
        <strain evidence="3">VSAG8.JdFR</strain>
    </source>
</reference>
<accession>A0A9E8K1B0</accession>
<feature type="transmembrane region" description="Helical" evidence="1">
    <location>
        <begin position="53"/>
        <end position="73"/>
    </location>
</feature>
<keyword evidence="1" id="KW-1133">Transmembrane helix</keyword>
<dbReference type="EMBL" id="OP765584">
    <property type="protein sequence ID" value="UZT29116.1"/>
    <property type="molecule type" value="Genomic_DNA"/>
</dbReference>
<name>A0A9E8K1B0_9VIRU</name>
<organism evidence="3">
    <name type="scientific">Nucleocytoviricota sp</name>
    <dbReference type="NCBI Taxonomy" id="2809609"/>
    <lineage>
        <taxon>Viruses</taxon>
        <taxon>Varidnaviria</taxon>
        <taxon>Bamfordvirae</taxon>
        <taxon>Nucleocytoviricota</taxon>
    </lineage>
</organism>
<dbReference type="EMBL" id="OP765507">
    <property type="protein sequence ID" value="UZT29000.1"/>
    <property type="molecule type" value="Genomic_DNA"/>
</dbReference>
<keyword evidence="1" id="KW-0472">Membrane</keyword>
<proteinExistence type="predicted"/>
<feature type="transmembrane region" description="Helical" evidence="1">
    <location>
        <begin position="9"/>
        <end position="33"/>
    </location>
</feature>
<evidence type="ECO:0000313" key="2">
    <source>
        <dbReference type="EMBL" id="UZT29000.1"/>
    </source>
</evidence>
<protein>
    <submittedName>
        <fullName evidence="3">Uncharacterized protein</fullName>
    </submittedName>
</protein>
<evidence type="ECO:0000256" key="1">
    <source>
        <dbReference type="SAM" id="Phobius"/>
    </source>
</evidence>
<evidence type="ECO:0000313" key="3">
    <source>
        <dbReference type="EMBL" id="UZT29116.1"/>
    </source>
</evidence>
<sequence>MNEFIKSNIVLSSIVIFMFLFMIVIITKPSIIFNIDGTFRNFGIGYSKKTVTPIWLVTIILAIISYFAILFLLNRPKTLF</sequence>
<keyword evidence="1" id="KW-0812">Transmembrane</keyword>